<dbReference type="PANTHER" id="PTHR43867">
    <property type="entry name" value="CELLULOSE SYNTHASE CATALYTIC SUBUNIT A [UDP-FORMING]"/>
    <property type="match status" value="1"/>
</dbReference>
<comment type="subcellular location">
    <subcellularLocation>
        <location evidence="1">Membrane</location>
        <topology evidence="1">Multi-pass membrane protein</topology>
    </subcellularLocation>
</comment>
<feature type="transmembrane region" description="Helical" evidence="7">
    <location>
        <begin position="332"/>
        <end position="354"/>
    </location>
</feature>
<dbReference type="eggNOG" id="COG1215">
    <property type="taxonomic scope" value="Bacteria"/>
</dbReference>
<feature type="transmembrane region" description="Helical" evidence="7">
    <location>
        <begin position="47"/>
        <end position="66"/>
    </location>
</feature>
<keyword evidence="9" id="KW-1185">Reference proteome</keyword>
<dbReference type="STRING" id="452652.KSE_08140"/>
<dbReference type="SUPFAM" id="SSF53448">
    <property type="entry name" value="Nucleotide-diphospho-sugar transferases"/>
    <property type="match status" value="1"/>
</dbReference>
<evidence type="ECO:0000256" key="6">
    <source>
        <dbReference type="ARBA" id="ARBA00023136"/>
    </source>
</evidence>
<dbReference type="InterPro" id="IPR029044">
    <property type="entry name" value="Nucleotide-diphossugar_trans"/>
</dbReference>
<evidence type="ECO:0000313" key="9">
    <source>
        <dbReference type="Proteomes" id="UP000007076"/>
    </source>
</evidence>
<dbReference type="EMBL" id="AP010968">
    <property type="protein sequence ID" value="BAJ26653.1"/>
    <property type="molecule type" value="Genomic_DNA"/>
</dbReference>
<keyword evidence="5 7" id="KW-1133">Transmembrane helix</keyword>
<gene>
    <name evidence="8" type="ordered locus">KSE_08140</name>
</gene>
<evidence type="ECO:0000256" key="5">
    <source>
        <dbReference type="ARBA" id="ARBA00022989"/>
    </source>
</evidence>
<evidence type="ECO:0000256" key="7">
    <source>
        <dbReference type="SAM" id="Phobius"/>
    </source>
</evidence>
<organism evidence="8 9">
    <name type="scientific">Kitasatospora setae (strain ATCC 33774 / DSM 43861 / JCM 3304 / KCC A-0304 / NBRC 14216 / KM-6054)</name>
    <name type="common">Streptomyces setae</name>
    <dbReference type="NCBI Taxonomy" id="452652"/>
    <lineage>
        <taxon>Bacteria</taxon>
        <taxon>Bacillati</taxon>
        <taxon>Actinomycetota</taxon>
        <taxon>Actinomycetes</taxon>
        <taxon>Kitasatosporales</taxon>
        <taxon>Streptomycetaceae</taxon>
        <taxon>Kitasatospora</taxon>
    </lineage>
</organism>
<keyword evidence="6 7" id="KW-0472">Membrane</keyword>
<name>E4N622_KITSK</name>
<dbReference type="KEGG" id="ksk:KSE_08140"/>
<dbReference type="Proteomes" id="UP000007076">
    <property type="component" value="Chromosome"/>
</dbReference>
<dbReference type="CAZy" id="GT2">
    <property type="family name" value="Glycosyltransferase Family 2"/>
</dbReference>
<evidence type="ECO:0000256" key="3">
    <source>
        <dbReference type="ARBA" id="ARBA00022679"/>
    </source>
</evidence>
<accession>E4N622</accession>
<evidence type="ECO:0000256" key="4">
    <source>
        <dbReference type="ARBA" id="ARBA00022692"/>
    </source>
</evidence>
<keyword evidence="4 7" id="KW-0812">Transmembrane</keyword>
<dbReference type="AlphaFoldDB" id="E4N622"/>
<keyword evidence="3 8" id="KW-0808">Transferase</keyword>
<evidence type="ECO:0000313" key="8">
    <source>
        <dbReference type="EMBL" id="BAJ26653.1"/>
    </source>
</evidence>
<evidence type="ECO:0000256" key="2">
    <source>
        <dbReference type="ARBA" id="ARBA00022676"/>
    </source>
</evidence>
<keyword evidence="2" id="KW-0328">Glycosyltransferase</keyword>
<dbReference type="GO" id="GO:0016020">
    <property type="term" value="C:membrane"/>
    <property type="evidence" value="ECO:0007669"/>
    <property type="project" value="UniProtKB-SubCell"/>
</dbReference>
<dbReference type="GO" id="GO:0016757">
    <property type="term" value="F:glycosyltransferase activity"/>
    <property type="evidence" value="ECO:0007669"/>
    <property type="project" value="UniProtKB-KW"/>
</dbReference>
<feature type="transmembrane region" description="Helical" evidence="7">
    <location>
        <begin position="396"/>
        <end position="418"/>
    </location>
</feature>
<dbReference type="Pfam" id="PF13641">
    <property type="entry name" value="Glyco_tranf_2_3"/>
    <property type="match status" value="1"/>
</dbReference>
<sequence length="446" mass="48669">MKRLRRLLRLPFRRLPLRWLLPAVAVIGLLCRRPVWAHHALAGFLAGVFGLYLLRHLVLLAGALHARPEPPRPAGELPSVTVLVPCHDEAKVIDGLVRALAALDYPADRLDVVLVDDRSADDTGERLERAALGRPNWRVLRRSPDAVGGKSAALNEALELVRGEITVVLDADHQPEPGCLRALVRVFDDPGTAAAQGRCVVRNPGDGLIARLVAIDYLCGYLVNMAGRRSAFGLPAYGGANCAVRTPVLRELGGWNTDSVTEDTDLTLRVWLSGRRVGYAEDAVDTELAVTTLRGYWRQRYRWARGHQQVCADYRGALLRSRHLGVLGKAEALLFLYLYHVPVLCAVALLLAGAEASWPGAALTVPLWPVAPLMLAGPVLEIGGGLVRAGTRRREVLYLLLFPALFVLSMLLCTRALIDRRIGSAYSWVKTERTATAPNAAIGARP</sequence>
<dbReference type="HOGENOM" id="CLU_023978_2_1_11"/>
<dbReference type="CDD" id="cd06423">
    <property type="entry name" value="CESA_like"/>
    <property type="match status" value="1"/>
</dbReference>
<dbReference type="Gene3D" id="3.90.550.10">
    <property type="entry name" value="Spore Coat Polysaccharide Biosynthesis Protein SpsA, Chain A"/>
    <property type="match status" value="1"/>
</dbReference>
<reference evidence="8 9" key="1">
    <citation type="journal article" date="2010" name="DNA Res.">
        <title>Genome sequence of Kitasatospora setae NBRC 14216T: an evolutionary snapshot of the family Streptomycetaceae.</title>
        <authorList>
            <person name="Ichikawa N."/>
            <person name="Oguchi A."/>
            <person name="Ikeda H."/>
            <person name="Ishikawa J."/>
            <person name="Kitani S."/>
            <person name="Watanabe Y."/>
            <person name="Nakamura S."/>
            <person name="Katano Y."/>
            <person name="Kishi E."/>
            <person name="Sasagawa M."/>
            <person name="Ankai A."/>
            <person name="Fukui S."/>
            <person name="Hashimoto Y."/>
            <person name="Kamata S."/>
            <person name="Otoguro M."/>
            <person name="Tanikawa S."/>
            <person name="Nihira T."/>
            <person name="Horinouchi S."/>
            <person name="Ohnishi Y."/>
            <person name="Hayakawa M."/>
            <person name="Kuzuyama T."/>
            <person name="Arisawa A."/>
            <person name="Nomoto F."/>
            <person name="Miura H."/>
            <person name="Takahashi Y."/>
            <person name="Fujita N."/>
        </authorList>
    </citation>
    <scope>NUCLEOTIDE SEQUENCE [LARGE SCALE GENOMIC DNA]</scope>
    <source>
        <strain evidence="9">ATCC 33774 / DSM 43861 / JCM 3304 / KCC A-0304 / NBRC 14216 / KM-6054</strain>
    </source>
</reference>
<protein>
    <submittedName>
        <fullName evidence="8">Putative glycosyltransferase</fullName>
    </submittedName>
</protein>
<evidence type="ECO:0000256" key="1">
    <source>
        <dbReference type="ARBA" id="ARBA00004141"/>
    </source>
</evidence>
<proteinExistence type="predicted"/>
<dbReference type="RefSeq" id="WP_014133972.1">
    <property type="nucleotide sequence ID" value="NC_016109.1"/>
</dbReference>
<dbReference type="PATRIC" id="fig|452652.3.peg.802"/>
<dbReference type="PANTHER" id="PTHR43867:SF2">
    <property type="entry name" value="CELLULOSE SYNTHASE CATALYTIC SUBUNIT A [UDP-FORMING]"/>
    <property type="match status" value="1"/>
</dbReference>
<dbReference type="InterPro" id="IPR050321">
    <property type="entry name" value="Glycosyltr_2/OpgH_subfam"/>
</dbReference>
<feature type="transmembrane region" description="Helical" evidence="7">
    <location>
        <begin position="366"/>
        <end position="384"/>
    </location>
</feature>